<accession>A0A0K8TM20</accession>
<dbReference type="Gene3D" id="1.25.40.10">
    <property type="entry name" value="Tetratricopeptide repeat domain"/>
    <property type="match status" value="1"/>
</dbReference>
<reference evidence="10" key="1">
    <citation type="journal article" date="2015" name="Insect Biochem. Mol. Biol.">
        <title>An insight into the sialome of the horse fly, Tabanus bromius.</title>
        <authorList>
            <person name="Ribeiro J.M."/>
            <person name="Kazimirova M."/>
            <person name="Takac P."/>
            <person name="Andersen J.F."/>
            <person name="Francischetti I.M."/>
        </authorList>
    </citation>
    <scope>NUCLEOTIDE SEQUENCE</scope>
</reference>
<evidence type="ECO:0000259" key="7">
    <source>
        <dbReference type="Pfam" id="PF10373"/>
    </source>
</evidence>
<evidence type="ECO:0000256" key="1">
    <source>
        <dbReference type="ARBA" id="ARBA00004123"/>
    </source>
</evidence>
<feature type="non-terminal residue" evidence="10">
    <location>
        <position position="1"/>
    </location>
</feature>
<dbReference type="InterPro" id="IPR011990">
    <property type="entry name" value="TPR-like_helical_dom_sf"/>
</dbReference>
<dbReference type="Pfam" id="PF10373">
    <property type="entry name" value="EST1_DNA_bind"/>
    <property type="match status" value="1"/>
</dbReference>
<keyword evidence="3" id="KW-0963">Cytoplasm</keyword>
<feature type="domain" description="Telomerase activating protein Est1-like N-terminal" evidence="8">
    <location>
        <begin position="20"/>
        <end position="143"/>
    </location>
</feature>
<dbReference type="Gene3D" id="3.40.50.1010">
    <property type="entry name" value="5'-nuclease"/>
    <property type="match status" value="1"/>
</dbReference>
<evidence type="ECO:0000256" key="6">
    <source>
        <dbReference type="SAM" id="MobiDB-lite"/>
    </source>
</evidence>
<feature type="compositionally biased region" description="Basic residues" evidence="6">
    <location>
        <begin position="821"/>
        <end position="846"/>
    </location>
</feature>
<dbReference type="InterPro" id="IPR018834">
    <property type="entry name" value="DNA/RNA-bd_Est1-type"/>
</dbReference>
<feature type="region of interest" description="Disordered" evidence="6">
    <location>
        <begin position="443"/>
        <end position="565"/>
    </location>
</feature>
<comment type="subcellular location">
    <subcellularLocation>
        <location evidence="2">Cytoplasm</location>
    </subcellularLocation>
    <subcellularLocation>
        <location evidence="1">Nucleus</location>
    </subcellularLocation>
</comment>
<evidence type="ECO:0000313" key="10">
    <source>
        <dbReference type="EMBL" id="JAI15404.1"/>
    </source>
</evidence>
<dbReference type="InterPro" id="IPR002716">
    <property type="entry name" value="PIN_dom"/>
</dbReference>
<evidence type="ECO:0000259" key="8">
    <source>
        <dbReference type="Pfam" id="PF10374"/>
    </source>
</evidence>
<evidence type="ECO:0000256" key="4">
    <source>
        <dbReference type="ARBA" id="ARBA00023161"/>
    </source>
</evidence>
<proteinExistence type="evidence at transcript level"/>
<evidence type="ECO:0000259" key="9">
    <source>
        <dbReference type="Pfam" id="PF13638"/>
    </source>
</evidence>
<dbReference type="EMBL" id="GDAI01002199">
    <property type="protein sequence ID" value="JAI15404.1"/>
    <property type="molecule type" value="mRNA"/>
</dbReference>
<feature type="region of interest" description="Disordered" evidence="6">
    <location>
        <begin position="886"/>
        <end position="934"/>
    </location>
</feature>
<dbReference type="Pfam" id="PF13638">
    <property type="entry name" value="PIN_4"/>
    <property type="match status" value="1"/>
</dbReference>
<feature type="domain" description="PIN" evidence="9">
    <location>
        <begin position="974"/>
        <end position="1046"/>
    </location>
</feature>
<sequence length="1130" mass="131521">IENCIRLLFKDHEVAGKKSREVLWRKGFYDFIAIFKRNWRKDEKGGIDSVYRDKLREFLLEGITLYKKVVLKMESIYDLDLKYLIDFTIINEKNQIDEEVSNKIIPINGYTPEKTLEAINYALETIHSSLLSLGDLHRYFIEFNFNLPMITRDDAACYYFEAFKLNPTIGMSQNQLGTLYYGQNYDLDSVYYYLYSLICTVPFELSENNVSKLILAHIDYLEDVDPEQNELNLRDFYARFYLIVDIFFFDKDVPEFNNLCHCVLIDLRKILASKTIKLKEECLFKIVAILLFCLSKLKMINSDKVHSLNAFLVAVCADLINACIANLEEFMKLKAKQNLKFQEAYNELFNNFELIVKKSREKYKEYYERNPGKLMNETSHSKFLRSGDSDYCNGNGSGSGSRTGDGIDADAGFGSSCGRSQKSENNVFVRNEFMSKEIKAEIKIQRHSQNETTRSSDEAKESDLKSPLSTTMKSKRRNIKMRRRRKKIHQRDDESSCYDSDSSDDSDLSSRGDDHDDDYDNSDISSNFESDFSDDDNENYHDDNEDDEEYEHNEEDPKQTDIPIKGIIKSGELVSDDEDVDVSSGSNAALEKLVNLNLDSLPEDSLNFKSEDNEENETVPTAIIEIPALNDDAGEFECGSHNENEEPPLKLKYKNKYQKIDPNIIIEFVKTSTTARPLKILFDWLRINPDILFGCYHTNPEFIHKIMFLLNYFNIDLFTRKVYFDRGLIQIGDVRNELEKLFDIRSTIPLSEDYILKNFDILKNSQAKLDWEIKIKDNITENEENIMRIFKMVDFGFFICKMKKFNYNFCAKSRRFTENLKRKKSERKRKNKSSRRERRRNIRRRNNTIASNEGDHSVEGRRRRYNEKKNEAKKIQIIYNGTSNEEKDCTTVDENKSTVSVPRKGYLRNRNRNSTSTGDRHFSSSGADDEKSELPLIGTKSEIMGQLWLRSEIKTLESKMKNKPMNVFLTPYLVVDSKSLTEYTSIVKSLVKTKKFVVLIPNAVLGDLDELKKHSDKARNAIRWLEQEFSRGNRHLRSQRVNENQPLSLIKIPKKLEREASIFVQIAQFCNAVVRSQSDDTESGADVLTFLSGDNLHEKKLTNFSYTGILDCIPVRYDQISNFYDKYKKK</sequence>
<dbReference type="PANTHER" id="PTHR15696">
    <property type="entry name" value="SMG-7 SUPPRESSOR WITH MORPHOLOGICAL EFFECT ON GENITALIA PROTEIN 7"/>
    <property type="match status" value="1"/>
</dbReference>
<dbReference type="SUPFAM" id="SSF48452">
    <property type="entry name" value="TPR-like"/>
    <property type="match status" value="1"/>
</dbReference>
<keyword evidence="5" id="KW-0539">Nucleus</keyword>
<dbReference type="GO" id="GO:0005737">
    <property type="term" value="C:cytoplasm"/>
    <property type="evidence" value="ECO:0007669"/>
    <property type="project" value="UniProtKB-SubCell"/>
</dbReference>
<feature type="compositionally biased region" description="Acidic residues" evidence="6">
    <location>
        <begin position="531"/>
        <end position="554"/>
    </location>
</feature>
<dbReference type="InterPro" id="IPR019458">
    <property type="entry name" value="Est1-like_N"/>
</dbReference>
<dbReference type="GO" id="GO:0005697">
    <property type="term" value="C:telomerase holoenzyme complex"/>
    <property type="evidence" value="ECO:0007669"/>
    <property type="project" value="TreeGrafter"/>
</dbReference>
<evidence type="ECO:0000256" key="2">
    <source>
        <dbReference type="ARBA" id="ARBA00004496"/>
    </source>
</evidence>
<dbReference type="FunFam" id="3.40.50.1010:FF:000033">
    <property type="entry name" value="Blast:Protein SMG5"/>
    <property type="match status" value="1"/>
</dbReference>
<dbReference type="AlphaFoldDB" id="A0A0K8TM20"/>
<evidence type="ECO:0000256" key="3">
    <source>
        <dbReference type="ARBA" id="ARBA00022490"/>
    </source>
</evidence>
<dbReference type="GO" id="GO:0000184">
    <property type="term" value="P:nuclear-transcribed mRNA catabolic process, nonsense-mediated decay"/>
    <property type="evidence" value="ECO:0007669"/>
    <property type="project" value="UniProtKB-KW"/>
</dbReference>
<feature type="compositionally biased region" description="Basic residues" evidence="6">
    <location>
        <begin position="473"/>
        <end position="489"/>
    </location>
</feature>
<evidence type="ECO:0000256" key="5">
    <source>
        <dbReference type="ARBA" id="ARBA00023242"/>
    </source>
</evidence>
<feature type="region of interest" description="Disordered" evidence="6">
    <location>
        <begin position="820"/>
        <end position="867"/>
    </location>
</feature>
<feature type="domain" description="DNA/RNA-binding" evidence="7">
    <location>
        <begin position="155"/>
        <end position="333"/>
    </location>
</feature>
<dbReference type="InterPro" id="IPR045153">
    <property type="entry name" value="Est1/Ebs1-like"/>
</dbReference>
<name>A0A0K8TM20_TABBR</name>
<dbReference type="PANTHER" id="PTHR15696:SF7">
    <property type="entry name" value="NONSENSE-MEDIATED MRNA DECAY FACTOR"/>
    <property type="match status" value="1"/>
</dbReference>
<feature type="compositionally biased region" description="Basic and acidic residues" evidence="6">
    <location>
        <begin position="918"/>
        <end position="933"/>
    </location>
</feature>
<protein>
    <submittedName>
        <fullName evidence="10">Putative nonsense-mediated mrna decay protein</fullName>
    </submittedName>
</protein>
<dbReference type="GO" id="GO:0042162">
    <property type="term" value="F:telomeric DNA binding"/>
    <property type="evidence" value="ECO:0007669"/>
    <property type="project" value="TreeGrafter"/>
</dbReference>
<dbReference type="GO" id="GO:0070034">
    <property type="term" value="F:telomerase RNA binding"/>
    <property type="evidence" value="ECO:0007669"/>
    <property type="project" value="TreeGrafter"/>
</dbReference>
<dbReference type="Pfam" id="PF10374">
    <property type="entry name" value="EST1"/>
    <property type="match status" value="1"/>
</dbReference>
<organism evidence="10">
    <name type="scientific">Tabanus bromius</name>
    <name type="common">Band-eyed brown horse fly</name>
    <dbReference type="NCBI Taxonomy" id="304241"/>
    <lineage>
        <taxon>Eukaryota</taxon>
        <taxon>Metazoa</taxon>
        <taxon>Ecdysozoa</taxon>
        <taxon>Arthropoda</taxon>
        <taxon>Hexapoda</taxon>
        <taxon>Insecta</taxon>
        <taxon>Pterygota</taxon>
        <taxon>Neoptera</taxon>
        <taxon>Endopterygota</taxon>
        <taxon>Diptera</taxon>
        <taxon>Brachycera</taxon>
        <taxon>Tabanomorpha</taxon>
        <taxon>Tabanoidea</taxon>
        <taxon>Tabanidae</taxon>
        <taxon>Tabanus</taxon>
    </lineage>
</organism>
<keyword evidence="4" id="KW-0866">Nonsense-mediated mRNA decay</keyword>
<feature type="compositionally biased region" description="Basic and acidic residues" evidence="6">
    <location>
        <begin position="454"/>
        <end position="464"/>
    </location>
</feature>
<feature type="compositionally biased region" description="Basic and acidic residues" evidence="6">
    <location>
        <begin position="886"/>
        <end position="896"/>
    </location>
</feature>
<dbReference type="CDD" id="cd09884">
    <property type="entry name" value="PIN_Smg5-like"/>
    <property type="match status" value="1"/>
</dbReference>